<evidence type="ECO:0000313" key="2">
    <source>
        <dbReference type="EMBL" id="NYE45146.1"/>
    </source>
</evidence>
<accession>A0A852TLM9</accession>
<name>A0A852TLM9_9ACTN</name>
<keyword evidence="2" id="KW-0418">Kinase</keyword>
<evidence type="ECO:0000313" key="3">
    <source>
        <dbReference type="Proteomes" id="UP000589036"/>
    </source>
</evidence>
<keyword evidence="2" id="KW-0808">Transferase</keyword>
<organism evidence="2 3">
    <name type="scientific">Spinactinospora alkalitolerans</name>
    <dbReference type="NCBI Taxonomy" id="687207"/>
    <lineage>
        <taxon>Bacteria</taxon>
        <taxon>Bacillati</taxon>
        <taxon>Actinomycetota</taxon>
        <taxon>Actinomycetes</taxon>
        <taxon>Streptosporangiales</taxon>
        <taxon>Nocardiopsidaceae</taxon>
        <taxon>Spinactinospora</taxon>
    </lineage>
</organism>
<protein>
    <submittedName>
        <fullName evidence="2">Cytidylate kinase</fullName>
    </submittedName>
</protein>
<dbReference type="InterPro" id="IPR007278">
    <property type="entry name" value="DUF397"/>
</dbReference>
<dbReference type="AlphaFoldDB" id="A0A852TLM9"/>
<dbReference type="EMBL" id="JACCCC010000001">
    <property type="protein sequence ID" value="NYE45146.1"/>
    <property type="molecule type" value="Genomic_DNA"/>
</dbReference>
<feature type="domain" description="DUF397" evidence="1">
    <location>
        <begin position="12"/>
        <end position="62"/>
    </location>
</feature>
<dbReference type="GO" id="GO:0016301">
    <property type="term" value="F:kinase activity"/>
    <property type="evidence" value="ECO:0007669"/>
    <property type="project" value="UniProtKB-KW"/>
</dbReference>
<dbReference type="Proteomes" id="UP000589036">
    <property type="component" value="Unassembled WGS sequence"/>
</dbReference>
<dbReference type="RefSeq" id="WP_179641424.1">
    <property type="nucleotide sequence ID" value="NZ_BAAAYY010000005.1"/>
</dbReference>
<reference evidence="2 3" key="1">
    <citation type="submission" date="2020-07" db="EMBL/GenBank/DDBJ databases">
        <title>Sequencing the genomes of 1000 actinobacteria strains.</title>
        <authorList>
            <person name="Klenk H.-P."/>
        </authorList>
    </citation>
    <scope>NUCLEOTIDE SEQUENCE [LARGE SCALE GENOMIC DNA]</scope>
    <source>
        <strain evidence="2 3">CXB654</strain>
    </source>
</reference>
<sequence>MPHKPETERLIFRKSSYSATRNECVEVADAPCASAVRDTQNRDMATLLFPSAEWRAFLTAAKRDAL</sequence>
<evidence type="ECO:0000259" key="1">
    <source>
        <dbReference type="Pfam" id="PF04149"/>
    </source>
</evidence>
<dbReference type="Pfam" id="PF04149">
    <property type="entry name" value="DUF397"/>
    <property type="match status" value="1"/>
</dbReference>
<proteinExistence type="predicted"/>
<keyword evidence="3" id="KW-1185">Reference proteome</keyword>
<gene>
    <name evidence="2" type="ORF">HDA32_000266</name>
</gene>
<comment type="caution">
    <text evidence="2">The sequence shown here is derived from an EMBL/GenBank/DDBJ whole genome shotgun (WGS) entry which is preliminary data.</text>
</comment>